<evidence type="ECO:0000313" key="10">
    <source>
        <dbReference type="Proteomes" id="UP000044602"/>
    </source>
</evidence>
<dbReference type="GO" id="GO:0045944">
    <property type="term" value="P:positive regulation of transcription by RNA polymerase II"/>
    <property type="evidence" value="ECO:0007669"/>
    <property type="project" value="UniProtKB-ARBA"/>
</dbReference>
<dbReference type="Proteomes" id="UP000044602">
    <property type="component" value="Unassembled WGS sequence"/>
</dbReference>
<evidence type="ECO:0000256" key="6">
    <source>
        <dbReference type="SAM" id="MobiDB-lite"/>
    </source>
</evidence>
<evidence type="ECO:0000313" key="8">
    <source>
        <dbReference type="EMBL" id="CRK08896.1"/>
    </source>
</evidence>
<evidence type="ECO:0000256" key="4">
    <source>
        <dbReference type="ARBA" id="ARBA00023163"/>
    </source>
</evidence>
<keyword evidence="10" id="KW-1185">Reference proteome</keyword>
<organism evidence="8 10">
    <name type="scientific">Verticillium longisporum</name>
    <name type="common">Verticillium dahliae var. longisporum</name>
    <dbReference type="NCBI Taxonomy" id="100787"/>
    <lineage>
        <taxon>Eukaryota</taxon>
        <taxon>Fungi</taxon>
        <taxon>Dikarya</taxon>
        <taxon>Ascomycota</taxon>
        <taxon>Pezizomycotina</taxon>
        <taxon>Sordariomycetes</taxon>
        <taxon>Hypocreomycetidae</taxon>
        <taxon>Glomerellales</taxon>
        <taxon>Plectosphaerellaceae</taxon>
        <taxon>Verticillium</taxon>
    </lineage>
</organism>
<evidence type="ECO:0000256" key="3">
    <source>
        <dbReference type="ARBA" id="ARBA00023125"/>
    </source>
</evidence>
<accession>A0A0G4KKT1</accession>
<proteinExistence type="predicted"/>
<keyword evidence="2" id="KW-0805">Transcription regulation</keyword>
<keyword evidence="3" id="KW-0238">DNA-binding</keyword>
<evidence type="ECO:0000256" key="5">
    <source>
        <dbReference type="ARBA" id="ARBA00023242"/>
    </source>
</evidence>
<protein>
    <recommendedName>
        <fullName evidence="7">MADS-box domain-containing protein</fullName>
    </recommendedName>
</protein>
<dbReference type="GO" id="GO:0046983">
    <property type="term" value="F:protein dimerization activity"/>
    <property type="evidence" value="ECO:0007669"/>
    <property type="project" value="InterPro"/>
</dbReference>
<dbReference type="AlphaFoldDB" id="A0A0G4KKT1"/>
<dbReference type="SUPFAM" id="SSF55455">
    <property type="entry name" value="SRF-like"/>
    <property type="match status" value="1"/>
</dbReference>
<evidence type="ECO:0000313" key="11">
    <source>
        <dbReference type="Proteomes" id="UP000045706"/>
    </source>
</evidence>
<feature type="domain" description="MADS-box" evidence="7">
    <location>
        <begin position="1"/>
        <end position="54"/>
    </location>
</feature>
<keyword evidence="5" id="KW-0539">Nucleus</keyword>
<feature type="compositionally biased region" description="Low complexity" evidence="6">
    <location>
        <begin position="164"/>
        <end position="183"/>
    </location>
</feature>
<dbReference type="InterPro" id="IPR002100">
    <property type="entry name" value="TF_MADSbox"/>
</dbReference>
<comment type="subcellular location">
    <subcellularLocation>
        <location evidence="1">Nucleus</location>
    </subcellularLocation>
</comment>
<sequence>MTRGKSNKDFRKGFENRKTGIFKKSDTFYRYYKAKVAVLVIGHDGHLEAYESQHGLIRSLTASPVPQKTILGPDNFETVAARHAITPAPSSPPAAAASADLTGSTDAGDAANAADLVVTAVGSPPSSYFTCLSGSSSDGAESYSSLDGELSVSPQAPLATMLASSSSSSGPLSSGPLSSGSSGKDTDETAPMFNEYDFVNMGDTVFPSMFLEGDMLGTTCEQQPEIFPAMGMSYAQAAETAAHGTESSRRKQALLSLANRCFQVLMWQYSTTPP</sequence>
<evidence type="ECO:0000259" key="7">
    <source>
        <dbReference type="PROSITE" id="PS50066"/>
    </source>
</evidence>
<evidence type="ECO:0000256" key="1">
    <source>
        <dbReference type="ARBA" id="ARBA00004123"/>
    </source>
</evidence>
<dbReference type="EMBL" id="CVQH01002113">
    <property type="protein sequence ID" value="CRK08896.1"/>
    <property type="molecule type" value="Genomic_DNA"/>
</dbReference>
<dbReference type="GO" id="GO:0005634">
    <property type="term" value="C:nucleus"/>
    <property type="evidence" value="ECO:0007669"/>
    <property type="project" value="UniProtKB-SubCell"/>
</dbReference>
<dbReference type="PROSITE" id="PS50066">
    <property type="entry name" value="MADS_BOX_2"/>
    <property type="match status" value="1"/>
</dbReference>
<keyword evidence="4" id="KW-0804">Transcription</keyword>
<dbReference type="STRING" id="100787.A0A0G4KKT1"/>
<dbReference type="EMBL" id="CVQI01006669">
    <property type="protein sequence ID" value="CRK16210.1"/>
    <property type="molecule type" value="Genomic_DNA"/>
</dbReference>
<evidence type="ECO:0000313" key="9">
    <source>
        <dbReference type="EMBL" id="CRK16210.1"/>
    </source>
</evidence>
<feature type="region of interest" description="Disordered" evidence="6">
    <location>
        <begin position="161"/>
        <end position="189"/>
    </location>
</feature>
<dbReference type="GO" id="GO:0003677">
    <property type="term" value="F:DNA binding"/>
    <property type="evidence" value="ECO:0007669"/>
    <property type="project" value="UniProtKB-KW"/>
</dbReference>
<evidence type="ECO:0000256" key="2">
    <source>
        <dbReference type="ARBA" id="ARBA00023015"/>
    </source>
</evidence>
<dbReference type="InterPro" id="IPR036879">
    <property type="entry name" value="TF_MADSbox_sf"/>
</dbReference>
<gene>
    <name evidence="8" type="ORF">BN1708_009838</name>
    <name evidence="9" type="ORF">BN1723_010894</name>
</gene>
<reference evidence="10 11" key="1">
    <citation type="submission" date="2015-05" db="EMBL/GenBank/DDBJ databases">
        <authorList>
            <person name="Fogelqvist Johan"/>
        </authorList>
    </citation>
    <scope>NUCLEOTIDE SEQUENCE [LARGE SCALE GENOMIC DNA]</scope>
    <source>
        <strain evidence="8">VL1</strain>
        <strain evidence="9">VL2</strain>
    </source>
</reference>
<name>A0A0G4KKT1_VERLO</name>
<dbReference type="Proteomes" id="UP000045706">
    <property type="component" value="Unassembled WGS sequence"/>
</dbReference>